<feature type="compositionally biased region" description="Polar residues" evidence="6">
    <location>
        <begin position="142"/>
        <end position="156"/>
    </location>
</feature>
<dbReference type="PANTHER" id="PTHR46807:SF3">
    <property type="entry name" value="BHLH DOMAIN-CONTAINING PROTEIN"/>
    <property type="match status" value="1"/>
</dbReference>
<protein>
    <recommendedName>
        <fullName evidence="7">BHLH domain-containing protein</fullName>
    </recommendedName>
</protein>
<comment type="caution">
    <text evidence="8">The sequence shown here is derived from an EMBL/GenBank/DDBJ whole genome shotgun (WGS) entry which is preliminary data.</text>
</comment>
<dbReference type="GO" id="GO:0005506">
    <property type="term" value="F:iron ion binding"/>
    <property type="evidence" value="ECO:0007669"/>
    <property type="project" value="InterPro"/>
</dbReference>
<evidence type="ECO:0000256" key="5">
    <source>
        <dbReference type="RuleBase" id="RU000461"/>
    </source>
</evidence>
<evidence type="ECO:0000256" key="1">
    <source>
        <dbReference type="ARBA" id="ARBA00004123"/>
    </source>
</evidence>
<dbReference type="SMART" id="SM00353">
    <property type="entry name" value="HLH"/>
    <property type="match status" value="1"/>
</dbReference>
<feature type="region of interest" description="Disordered" evidence="6">
    <location>
        <begin position="180"/>
        <end position="232"/>
    </location>
</feature>
<dbReference type="SUPFAM" id="SSF48264">
    <property type="entry name" value="Cytochrome P450"/>
    <property type="match status" value="1"/>
</dbReference>
<dbReference type="EMBL" id="JAAGAX010000006">
    <property type="protein sequence ID" value="KAF2309723.1"/>
    <property type="molecule type" value="Genomic_DNA"/>
</dbReference>
<dbReference type="GO" id="GO:0046983">
    <property type="term" value="F:protein dimerization activity"/>
    <property type="evidence" value="ECO:0007669"/>
    <property type="project" value="InterPro"/>
</dbReference>
<evidence type="ECO:0000313" key="9">
    <source>
        <dbReference type="Proteomes" id="UP000467840"/>
    </source>
</evidence>
<name>A0A6A6MBC5_HEVBR</name>
<keyword evidence="5" id="KW-0560">Oxidoreductase</keyword>
<dbReference type="Pfam" id="PF00067">
    <property type="entry name" value="p450"/>
    <property type="match status" value="1"/>
</dbReference>
<dbReference type="PROSITE" id="PS00086">
    <property type="entry name" value="CYTOCHROME_P450"/>
    <property type="match status" value="1"/>
</dbReference>
<feature type="compositionally biased region" description="Polar residues" evidence="6">
    <location>
        <begin position="280"/>
        <end position="292"/>
    </location>
</feature>
<dbReference type="SUPFAM" id="SSF47459">
    <property type="entry name" value="HLH, helix-loop-helix DNA-binding domain"/>
    <property type="match status" value="1"/>
</dbReference>
<feature type="region of interest" description="Disordered" evidence="6">
    <location>
        <begin position="1"/>
        <end position="34"/>
    </location>
</feature>
<keyword evidence="5" id="KW-0479">Metal-binding</keyword>
<keyword evidence="5" id="KW-0408">Iron</keyword>
<dbReference type="GO" id="GO:0020037">
    <property type="term" value="F:heme binding"/>
    <property type="evidence" value="ECO:0007669"/>
    <property type="project" value="InterPro"/>
</dbReference>
<accession>A0A6A6MBC5</accession>
<dbReference type="InterPro" id="IPR036638">
    <property type="entry name" value="HLH_DNA-bd_sf"/>
</dbReference>
<feature type="compositionally biased region" description="Polar residues" evidence="6">
    <location>
        <begin position="305"/>
        <end position="322"/>
    </location>
</feature>
<keyword evidence="4" id="KW-0539">Nucleus</keyword>
<dbReference type="InterPro" id="IPR047265">
    <property type="entry name" value="PIF1-like_bHLH"/>
</dbReference>
<evidence type="ECO:0000256" key="3">
    <source>
        <dbReference type="ARBA" id="ARBA00023163"/>
    </source>
</evidence>
<keyword evidence="5" id="KW-0349">Heme</keyword>
<evidence type="ECO:0000313" key="8">
    <source>
        <dbReference type="EMBL" id="KAF2309723.1"/>
    </source>
</evidence>
<feature type="domain" description="BHLH" evidence="7">
    <location>
        <begin position="359"/>
        <end position="408"/>
    </location>
</feature>
<comment type="similarity">
    <text evidence="5">Belongs to the cytochrome P450 family.</text>
</comment>
<reference evidence="8 9" key="1">
    <citation type="journal article" date="2020" name="Mol. Plant">
        <title>The Chromosome-Based Rubber Tree Genome Provides New Insights into Spurge Genome Evolution and Rubber Biosynthesis.</title>
        <authorList>
            <person name="Liu J."/>
            <person name="Shi C."/>
            <person name="Shi C.C."/>
            <person name="Li W."/>
            <person name="Zhang Q.J."/>
            <person name="Zhang Y."/>
            <person name="Li K."/>
            <person name="Lu H.F."/>
            <person name="Shi C."/>
            <person name="Zhu S.T."/>
            <person name="Xiao Z.Y."/>
            <person name="Nan H."/>
            <person name="Yue Y."/>
            <person name="Zhu X.G."/>
            <person name="Wu Y."/>
            <person name="Hong X.N."/>
            <person name="Fan G.Y."/>
            <person name="Tong Y."/>
            <person name="Zhang D."/>
            <person name="Mao C.L."/>
            <person name="Liu Y.L."/>
            <person name="Hao S.J."/>
            <person name="Liu W.Q."/>
            <person name="Lv M.Q."/>
            <person name="Zhang H.B."/>
            <person name="Liu Y."/>
            <person name="Hu-Tang G.R."/>
            <person name="Wang J.P."/>
            <person name="Wang J.H."/>
            <person name="Sun Y.H."/>
            <person name="Ni S.B."/>
            <person name="Chen W.B."/>
            <person name="Zhang X.C."/>
            <person name="Jiao Y.N."/>
            <person name="Eichler E.E."/>
            <person name="Li G.H."/>
            <person name="Liu X."/>
            <person name="Gao L.Z."/>
        </authorList>
    </citation>
    <scope>NUCLEOTIDE SEQUENCE [LARGE SCALE GENOMIC DNA]</scope>
    <source>
        <strain evidence="9">cv. GT1</strain>
        <tissue evidence="8">Leaf</tissue>
    </source>
</reference>
<feature type="region of interest" description="Disordered" evidence="6">
    <location>
        <begin position="271"/>
        <end position="366"/>
    </location>
</feature>
<dbReference type="PRINTS" id="PR00385">
    <property type="entry name" value="P450"/>
</dbReference>
<evidence type="ECO:0000259" key="7">
    <source>
        <dbReference type="PROSITE" id="PS50888"/>
    </source>
</evidence>
<keyword evidence="9" id="KW-1185">Reference proteome</keyword>
<comment type="subcellular location">
    <subcellularLocation>
        <location evidence="1">Nucleus</location>
    </subcellularLocation>
</comment>
<dbReference type="InterPro" id="IPR011598">
    <property type="entry name" value="bHLH_dom"/>
</dbReference>
<dbReference type="Gene3D" id="4.10.280.10">
    <property type="entry name" value="Helix-loop-helix DNA-binding domain"/>
    <property type="match status" value="1"/>
</dbReference>
<sequence>MRGRSSSPSCISDSSHHSPKPQVKTSGGEIYTSKRRRLGTVNSLSDFDDCLPGRKELSKHKHSVQDNCHPDHLFPGFHENNLNIFLETTRNNNTYDEYLTESQIVPECKDENLRQLHEPSLQQCQDSVPISRTVANRRQNLSSMARLPNSNLQQLKSGPEKNLGSRNFSLFLRPGVLPKADDQHHGAIEPAGGQSSLRVRDLESKEDTPPAGEKALVLESPLGSRGGKDFHKHPDLVAIKTDHLKQIANPLEESPPDEQSEVPVYRNAIRSKRFQDRVPDSTSSLPVNTVNGNPDREKSEDQLAADTSTCSWGASNDLSYSSLKRKNKDKEAMASPRENAEGDQQVPKPASARAAAKRRRSEVYNQYEREGRDKIDEKMRALQALIPNCSKMDKASTLDKAIEYLKALQLQLQVMIKKMATCTVSMLEEWKNRANAAEDQWHETSSNLLTWTVFLLSLHQDWQTRLKEEVLKECGMGIPDSDRGQVKIVEMFREASKDMKLGNLMIPKNVLVSIPLAKIHRSKEYWGEDANEFNPNRFTNGISKAAKHPNAFLAFGMGPRTCVGQNFAMLEAKAVLAMVGNSEQESAKSGVPTISDNTPSYNFIQKQASSSQVQVYATEKQSEGGGNVTSGNIRNILNNPRAKDFAQTVLRRSQ</sequence>
<keyword evidence="3" id="KW-0804">Transcription</keyword>
<feature type="compositionally biased region" description="Basic and acidic residues" evidence="6">
    <location>
        <begin position="198"/>
        <end position="208"/>
    </location>
</feature>
<evidence type="ECO:0000256" key="6">
    <source>
        <dbReference type="SAM" id="MobiDB-lite"/>
    </source>
</evidence>
<dbReference type="InterPro" id="IPR036396">
    <property type="entry name" value="Cyt_P450_sf"/>
</dbReference>
<evidence type="ECO:0000256" key="2">
    <source>
        <dbReference type="ARBA" id="ARBA00023015"/>
    </source>
</evidence>
<dbReference type="GO" id="GO:0005634">
    <property type="term" value="C:nucleus"/>
    <property type="evidence" value="ECO:0007669"/>
    <property type="project" value="UniProtKB-SubCell"/>
</dbReference>
<dbReference type="Proteomes" id="UP000467840">
    <property type="component" value="Chromosome 14"/>
</dbReference>
<keyword evidence="5" id="KW-0503">Monooxygenase</keyword>
<dbReference type="AlphaFoldDB" id="A0A6A6MBC5"/>
<dbReference type="CDD" id="cd11445">
    <property type="entry name" value="bHLH_AtPIF_like"/>
    <property type="match status" value="1"/>
</dbReference>
<dbReference type="GO" id="GO:0004497">
    <property type="term" value="F:monooxygenase activity"/>
    <property type="evidence" value="ECO:0007669"/>
    <property type="project" value="UniProtKB-KW"/>
</dbReference>
<dbReference type="GO" id="GO:0016705">
    <property type="term" value="F:oxidoreductase activity, acting on paired donors, with incorporation or reduction of molecular oxygen"/>
    <property type="evidence" value="ECO:0007669"/>
    <property type="project" value="InterPro"/>
</dbReference>
<proteinExistence type="inferred from homology"/>
<dbReference type="GO" id="GO:0010017">
    <property type="term" value="P:red or far-red light signaling pathway"/>
    <property type="evidence" value="ECO:0007669"/>
    <property type="project" value="UniProtKB-ARBA"/>
</dbReference>
<feature type="region of interest" description="Disordered" evidence="6">
    <location>
        <begin position="142"/>
        <end position="163"/>
    </location>
</feature>
<dbReference type="GO" id="GO:0003700">
    <property type="term" value="F:DNA-binding transcription factor activity"/>
    <property type="evidence" value="ECO:0007669"/>
    <property type="project" value="InterPro"/>
</dbReference>
<evidence type="ECO:0000256" key="4">
    <source>
        <dbReference type="ARBA" id="ARBA00023242"/>
    </source>
</evidence>
<dbReference type="InterPro" id="IPR001128">
    <property type="entry name" value="Cyt_P450"/>
</dbReference>
<keyword evidence="2" id="KW-0805">Transcription regulation</keyword>
<feature type="compositionally biased region" description="Low complexity" evidence="6">
    <location>
        <begin position="1"/>
        <end position="13"/>
    </location>
</feature>
<dbReference type="InterPro" id="IPR044273">
    <property type="entry name" value="PIF3-like"/>
</dbReference>
<dbReference type="Pfam" id="PF00010">
    <property type="entry name" value="HLH"/>
    <property type="match status" value="1"/>
</dbReference>
<dbReference type="InterPro" id="IPR017972">
    <property type="entry name" value="Cyt_P450_CS"/>
</dbReference>
<organism evidence="8 9">
    <name type="scientific">Hevea brasiliensis</name>
    <name type="common">Para rubber tree</name>
    <name type="synonym">Siphonia brasiliensis</name>
    <dbReference type="NCBI Taxonomy" id="3981"/>
    <lineage>
        <taxon>Eukaryota</taxon>
        <taxon>Viridiplantae</taxon>
        <taxon>Streptophyta</taxon>
        <taxon>Embryophyta</taxon>
        <taxon>Tracheophyta</taxon>
        <taxon>Spermatophyta</taxon>
        <taxon>Magnoliopsida</taxon>
        <taxon>eudicotyledons</taxon>
        <taxon>Gunneridae</taxon>
        <taxon>Pentapetalae</taxon>
        <taxon>rosids</taxon>
        <taxon>fabids</taxon>
        <taxon>Malpighiales</taxon>
        <taxon>Euphorbiaceae</taxon>
        <taxon>Crotonoideae</taxon>
        <taxon>Micrandreae</taxon>
        <taxon>Hevea</taxon>
    </lineage>
</organism>
<dbReference type="PANTHER" id="PTHR46807">
    <property type="entry name" value="TRANSCRIPTION FACTOR PIF3"/>
    <property type="match status" value="1"/>
</dbReference>
<dbReference type="PROSITE" id="PS50888">
    <property type="entry name" value="BHLH"/>
    <property type="match status" value="1"/>
</dbReference>
<gene>
    <name evidence="8" type="ORF">GH714_004792</name>
</gene>
<dbReference type="Gene3D" id="1.10.630.10">
    <property type="entry name" value="Cytochrome P450"/>
    <property type="match status" value="2"/>
</dbReference>